<proteinExistence type="predicted"/>
<dbReference type="PANTHER" id="PTHR35609">
    <property type="entry name" value="MACRO DOMAIN-CONTAINING PROTEIN"/>
    <property type="match status" value="1"/>
</dbReference>
<dbReference type="SUPFAM" id="SSF52949">
    <property type="entry name" value="Macro domain-like"/>
    <property type="match status" value="1"/>
</dbReference>
<keyword evidence="2" id="KW-1185">Reference proteome</keyword>
<dbReference type="InParanoid" id="A2FWU5"/>
<dbReference type="EMBL" id="DS114093">
    <property type="protein sequence ID" value="EAX90630.1"/>
    <property type="molecule type" value="Genomic_DNA"/>
</dbReference>
<dbReference type="AlphaFoldDB" id="A2FWU5"/>
<dbReference type="VEuPathDB" id="TrichDB:TVAGG3_0727190"/>
<dbReference type="RefSeq" id="XP_001303560.1">
    <property type="nucleotide sequence ID" value="XM_001303559.1"/>
</dbReference>
<dbReference type="Proteomes" id="UP000001542">
    <property type="component" value="Unassembled WGS sequence"/>
</dbReference>
<dbReference type="VEuPathDB" id="TrichDB:TVAG_437740"/>
<protein>
    <submittedName>
        <fullName evidence="1">Uncharacterized protein</fullName>
    </submittedName>
</protein>
<reference evidence="1" key="1">
    <citation type="submission" date="2006-10" db="EMBL/GenBank/DDBJ databases">
        <authorList>
            <person name="Amadeo P."/>
            <person name="Zhao Q."/>
            <person name="Wortman J."/>
            <person name="Fraser-Liggett C."/>
            <person name="Carlton J."/>
        </authorList>
    </citation>
    <scope>NUCLEOTIDE SEQUENCE</scope>
    <source>
        <strain evidence="1">G3</strain>
    </source>
</reference>
<organism evidence="1 2">
    <name type="scientific">Trichomonas vaginalis (strain ATCC PRA-98 / G3)</name>
    <dbReference type="NCBI Taxonomy" id="412133"/>
    <lineage>
        <taxon>Eukaryota</taxon>
        <taxon>Metamonada</taxon>
        <taxon>Parabasalia</taxon>
        <taxon>Trichomonadida</taxon>
        <taxon>Trichomonadidae</taxon>
        <taxon>Trichomonas</taxon>
    </lineage>
</organism>
<dbReference type="PANTHER" id="PTHR35609:SF1">
    <property type="entry name" value="MACRO DOMAIN-CONTAINING PROTEIN"/>
    <property type="match status" value="1"/>
</dbReference>
<sequence length="78" mass="8706">MLQGSDKLVLTCLGVGYFNNPPELICRSIKANRELIHESGLDVYLVCFSDDDQRGFKSVYPHLVDLVSETKGEIISAF</sequence>
<name>A2FWU5_TRIV3</name>
<reference evidence="1" key="2">
    <citation type="journal article" date="2007" name="Science">
        <title>Draft genome sequence of the sexually transmitted pathogen Trichomonas vaginalis.</title>
        <authorList>
            <person name="Carlton J.M."/>
            <person name="Hirt R.P."/>
            <person name="Silva J.C."/>
            <person name="Delcher A.L."/>
            <person name="Schatz M."/>
            <person name="Zhao Q."/>
            <person name="Wortman J.R."/>
            <person name="Bidwell S.L."/>
            <person name="Alsmark U.C.M."/>
            <person name="Besteiro S."/>
            <person name="Sicheritz-Ponten T."/>
            <person name="Noel C.J."/>
            <person name="Dacks J.B."/>
            <person name="Foster P.G."/>
            <person name="Simillion C."/>
            <person name="Van de Peer Y."/>
            <person name="Miranda-Saavedra D."/>
            <person name="Barton G.J."/>
            <person name="Westrop G.D."/>
            <person name="Mueller S."/>
            <person name="Dessi D."/>
            <person name="Fiori P.L."/>
            <person name="Ren Q."/>
            <person name="Paulsen I."/>
            <person name="Zhang H."/>
            <person name="Bastida-Corcuera F.D."/>
            <person name="Simoes-Barbosa A."/>
            <person name="Brown M.T."/>
            <person name="Hayes R.D."/>
            <person name="Mukherjee M."/>
            <person name="Okumura C.Y."/>
            <person name="Schneider R."/>
            <person name="Smith A.J."/>
            <person name="Vanacova S."/>
            <person name="Villalvazo M."/>
            <person name="Haas B.J."/>
            <person name="Pertea M."/>
            <person name="Feldblyum T.V."/>
            <person name="Utterback T.R."/>
            <person name="Shu C.L."/>
            <person name="Osoegawa K."/>
            <person name="de Jong P.J."/>
            <person name="Hrdy I."/>
            <person name="Horvathova L."/>
            <person name="Zubacova Z."/>
            <person name="Dolezal P."/>
            <person name="Malik S.B."/>
            <person name="Logsdon J.M. Jr."/>
            <person name="Henze K."/>
            <person name="Gupta A."/>
            <person name="Wang C.C."/>
            <person name="Dunne R.L."/>
            <person name="Upcroft J.A."/>
            <person name="Upcroft P."/>
            <person name="White O."/>
            <person name="Salzberg S.L."/>
            <person name="Tang P."/>
            <person name="Chiu C.-H."/>
            <person name="Lee Y.-S."/>
            <person name="Embley T.M."/>
            <person name="Coombs G.H."/>
            <person name="Mottram J.C."/>
            <person name="Tachezy J."/>
            <person name="Fraser-Liggett C.M."/>
            <person name="Johnson P.J."/>
        </authorList>
    </citation>
    <scope>NUCLEOTIDE SEQUENCE [LARGE SCALE GENOMIC DNA]</scope>
    <source>
        <strain evidence="1">G3</strain>
    </source>
</reference>
<accession>A2FWU5</accession>
<dbReference type="OrthoDB" id="5207264at2759"/>
<gene>
    <name evidence="1" type="ORF">TVAG_437740</name>
</gene>
<evidence type="ECO:0000313" key="1">
    <source>
        <dbReference type="EMBL" id="EAX90630.1"/>
    </source>
</evidence>
<dbReference type="InterPro" id="IPR043472">
    <property type="entry name" value="Macro_dom-like"/>
</dbReference>
<dbReference type="SMR" id="A2FWU5"/>
<evidence type="ECO:0000313" key="2">
    <source>
        <dbReference type="Proteomes" id="UP000001542"/>
    </source>
</evidence>
<dbReference type="KEGG" id="tva:4748317"/>